<proteinExistence type="predicted"/>
<name>A0A5B7EYC7_PORTR</name>
<dbReference type="EMBL" id="VSRR010004561">
    <property type="protein sequence ID" value="MPC40050.1"/>
    <property type="molecule type" value="Genomic_DNA"/>
</dbReference>
<protein>
    <submittedName>
        <fullName evidence="1">Uncharacterized protein</fullName>
    </submittedName>
</protein>
<evidence type="ECO:0000313" key="2">
    <source>
        <dbReference type="Proteomes" id="UP000324222"/>
    </source>
</evidence>
<dbReference type="Proteomes" id="UP000324222">
    <property type="component" value="Unassembled WGS sequence"/>
</dbReference>
<gene>
    <name evidence="1" type="ORF">E2C01_033603</name>
</gene>
<reference evidence="1 2" key="1">
    <citation type="submission" date="2019-05" db="EMBL/GenBank/DDBJ databases">
        <title>Another draft genome of Portunus trituberculatus and its Hox gene families provides insights of decapod evolution.</title>
        <authorList>
            <person name="Jeong J.-H."/>
            <person name="Song I."/>
            <person name="Kim S."/>
            <person name="Choi T."/>
            <person name="Kim D."/>
            <person name="Ryu S."/>
            <person name="Kim W."/>
        </authorList>
    </citation>
    <scope>NUCLEOTIDE SEQUENCE [LARGE SCALE GENOMIC DNA]</scope>
    <source>
        <tissue evidence="1">Muscle</tissue>
    </source>
</reference>
<keyword evidence="2" id="KW-1185">Reference proteome</keyword>
<organism evidence="1 2">
    <name type="scientific">Portunus trituberculatus</name>
    <name type="common">Swimming crab</name>
    <name type="synonym">Neptunus trituberculatus</name>
    <dbReference type="NCBI Taxonomy" id="210409"/>
    <lineage>
        <taxon>Eukaryota</taxon>
        <taxon>Metazoa</taxon>
        <taxon>Ecdysozoa</taxon>
        <taxon>Arthropoda</taxon>
        <taxon>Crustacea</taxon>
        <taxon>Multicrustacea</taxon>
        <taxon>Malacostraca</taxon>
        <taxon>Eumalacostraca</taxon>
        <taxon>Eucarida</taxon>
        <taxon>Decapoda</taxon>
        <taxon>Pleocyemata</taxon>
        <taxon>Brachyura</taxon>
        <taxon>Eubrachyura</taxon>
        <taxon>Portunoidea</taxon>
        <taxon>Portunidae</taxon>
        <taxon>Portuninae</taxon>
        <taxon>Portunus</taxon>
    </lineage>
</organism>
<accession>A0A5B7EYC7</accession>
<sequence length="76" mass="8658">MASRCSVKVKVSIVVYSGPIDHCVSLRAPPRHADSAFLGLLVGEIRRTSPRTDRFSSRRADCRRHKLAWRHLLTPY</sequence>
<comment type="caution">
    <text evidence="1">The sequence shown here is derived from an EMBL/GenBank/DDBJ whole genome shotgun (WGS) entry which is preliminary data.</text>
</comment>
<evidence type="ECO:0000313" key="1">
    <source>
        <dbReference type="EMBL" id="MPC40050.1"/>
    </source>
</evidence>
<dbReference type="AlphaFoldDB" id="A0A5B7EYC7"/>